<organism evidence="1 2">
    <name type="scientific">Aspergillus piperis CBS 112811</name>
    <dbReference type="NCBI Taxonomy" id="1448313"/>
    <lineage>
        <taxon>Eukaryota</taxon>
        <taxon>Fungi</taxon>
        <taxon>Dikarya</taxon>
        <taxon>Ascomycota</taxon>
        <taxon>Pezizomycotina</taxon>
        <taxon>Eurotiomycetes</taxon>
        <taxon>Eurotiomycetidae</taxon>
        <taxon>Eurotiales</taxon>
        <taxon>Aspergillaceae</taxon>
        <taxon>Aspergillus</taxon>
        <taxon>Aspergillus subgen. Circumdati</taxon>
    </lineage>
</organism>
<dbReference type="AlphaFoldDB" id="A0A8G1QUK8"/>
<keyword evidence="2" id="KW-1185">Reference proteome</keyword>
<keyword evidence="1" id="KW-0378">Hydrolase</keyword>
<sequence length="390" mass="43232">MRHAVAVSNGVRSIKFHSLSVRYPALRCLSSSACRHSPQHPSSPDALDPRLEDLGNVIRDEYAIIRENYNAPKHAVVLAHGLLGFAELRLAGRYLPGVQYWRGIKEALSMQGVRVITATVPPSASIETRAEELARDIAAGAPGEHHGKCNIYLPLREPLLTLPLGVRTRKVYPSIADTYQCSSGLDSRYMITHLKPTDFKVKSLTTIATPHRGSAVADFALKQIGDDRLAQLYYALDRLKVETGAFAQLTREYMTNTFNPATPDIEDVRYFSYGAAMQPSFWSVFRLSHRLLEQIEGYNDGLVSVASSKWGAYKGTLEGVSHLDLINWSNRLKWLAGEITGNRQRFNAIAFYLDIAAKTSPARGSPFSLALLPPSDTVRLKDPEWVAPTV</sequence>
<name>A0A8G1QUK8_9EURO</name>
<proteinExistence type="predicted"/>
<gene>
    <name evidence="1" type="ORF">BO85DRAFT_380318</name>
</gene>
<evidence type="ECO:0000313" key="1">
    <source>
        <dbReference type="EMBL" id="RAH53928.1"/>
    </source>
</evidence>
<reference evidence="1 2" key="1">
    <citation type="submission" date="2018-02" db="EMBL/GenBank/DDBJ databases">
        <title>The genomes of Aspergillus section Nigri reveals drivers in fungal speciation.</title>
        <authorList>
            <consortium name="DOE Joint Genome Institute"/>
            <person name="Vesth T.C."/>
            <person name="Nybo J."/>
            <person name="Theobald S."/>
            <person name="Brandl J."/>
            <person name="Frisvad J.C."/>
            <person name="Nielsen K.F."/>
            <person name="Lyhne E.K."/>
            <person name="Kogle M.E."/>
            <person name="Kuo A."/>
            <person name="Riley R."/>
            <person name="Clum A."/>
            <person name="Nolan M."/>
            <person name="Lipzen A."/>
            <person name="Salamov A."/>
            <person name="Henrissat B."/>
            <person name="Wiebenga A."/>
            <person name="De vries R.P."/>
            <person name="Grigoriev I.V."/>
            <person name="Mortensen U.H."/>
            <person name="Andersen M.R."/>
            <person name="Baker S.E."/>
        </authorList>
    </citation>
    <scope>NUCLEOTIDE SEQUENCE [LARGE SCALE GENOMIC DNA]</scope>
    <source>
        <strain evidence="1 2">CBS 112811</strain>
    </source>
</reference>
<dbReference type="SUPFAM" id="SSF53474">
    <property type="entry name" value="alpha/beta-Hydrolases"/>
    <property type="match status" value="2"/>
</dbReference>
<protein>
    <submittedName>
        <fullName evidence="1">Alpha/beta-hydrolase</fullName>
    </submittedName>
</protein>
<dbReference type="InterPro" id="IPR029058">
    <property type="entry name" value="AB_hydrolase_fold"/>
</dbReference>
<dbReference type="GeneID" id="37159776"/>
<dbReference type="RefSeq" id="XP_025511850.1">
    <property type="nucleotide sequence ID" value="XM_025656374.1"/>
</dbReference>
<dbReference type="Proteomes" id="UP000249526">
    <property type="component" value="Unassembled WGS sequence"/>
</dbReference>
<dbReference type="EMBL" id="KZ825074">
    <property type="protein sequence ID" value="RAH53928.1"/>
    <property type="molecule type" value="Genomic_DNA"/>
</dbReference>
<dbReference type="GO" id="GO:0016787">
    <property type="term" value="F:hydrolase activity"/>
    <property type="evidence" value="ECO:0007669"/>
    <property type="project" value="UniProtKB-KW"/>
</dbReference>
<dbReference type="Gene3D" id="3.40.50.1820">
    <property type="entry name" value="alpha/beta hydrolase"/>
    <property type="match status" value="2"/>
</dbReference>
<evidence type="ECO:0000313" key="2">
    <source>
        <dbReference type="Proteomes" id="UP000249526"/>
    </source>
</evidence>
<accession>A0A8G1QUK8</accession>